<sequence length="212" mass="22884">MASSTWPIVDENTGSLAIGDAAHPNYNQPSDGVDGTSGMRRFGVECRNSLQQTFTFSMVHDATSAPSVDFGIDPSLLMPAPPIIPASDALESESSLNPPMADNHRKKRPLAKRVLARPPPVQTSNIPTKRPRLEKNHTIHCNKAKPKSKQPTVELAIKFDFADPIDGVPKLVCGGTDGCGAFVSEDGASVYDHVASHIKKEYGKKCTTDHIR</sequence>
<reference evidence="1 2" key="1">
    <citation type="journal article" date="2012" name="Science">
        <title>The Paleozoic origin of enzymatic lignin decomposition reconstructed from 31 fungal genomes.</title>
        <authorList>
            <person name="Floudas D."/>
            <person name="Binder M."/>
            <person name="Riley R."/>
            <person name="Barry K."/>
            <person name="Blanchette R.A."/>
            <person name="Henrissat B."/>
            <person name="Martinez A.T."/>
            <person name="Otillar R."/>
            <person name="Spatafora J.W."/>
            <person name="Yadav J.S."/>
            <person name="Aerts A."/>
            <person name="Benoit I."/>
            <person name="Boyd A."/>
            <person name="Carlson A."/>
            <person name="Copeland A."/>
            <person name="Coutinho P.M."/>
            <person name="de Vries R.P."/>
            <person name="Ferreira P."/>
            <person name="Findley K."/>
            <person name="Foster B."/>
            <person name="Gaskell J."/>
            <person name="Glotzer D."/>
            <person name="Gorecki P."/>
            <person name="Heitman J."/>
            <person name="Hesse C."/>
            <person name="Hori C."/>
            <person name="Igarashi K."/>
            <person name="Jurgens J.A."/>
            <person name="Kallen N."/>
            <person name="Kersten P."/>
            <person name="Kohler A."/>
            <person name="Kuees U."/>
            <person name="Kumar T.K.A."/>
            <person name="Kuo A."/>
            <person name="LaButti K."/>
            <person name="Larrondo L.F."/>
            <person name="Lindquist E."/>
            <person name="Ling A."/>
            <person name="Lombard V."/>
            <person name="Lucas S."/>
            <person name="Lundell T."/>
            <person name="Martin R."/>
            <person name="McLaughlin D.J."/>
            <person name="Morgenstern I."/>
            <person name="Morin E."/>
            <person name="Murat C."/>
            <person name="Nagy L.G."/>
            <person name="Nolan M."/>
            <person name="Ohm R.A."/>
            <person name="Patyshakuliyeva A."/>
            <person name="Rokas A."/>
            <person name="Ruiz-Duenas F.J."/>
            <person name="Sabat G."/>
            <person name="Salamov A."/>
            <person name="Samejima M."/>
            <person name="Schmutz J."/>
            <person name="Slot J.C."/>
            <person name="St John F."/>
            <person name="Stenlid J."/>
            <person name="Sun H."/>
            <person name="Sun S."/>
            <person name="Syed K."/>
            <person name="Tsang A."/>
            <person name="Wiebenga A."/>
            <person name="Young D."/>
            <person name="Pisabarro A."/>
            <person name="Eastwood D.C."/>
            <person name="Martin F."/>
            <person name="Cullen D."/>
            <person name="Grigoriev I.V."/>
            <person name="Hibbett D.S."/>
        </authorList>
    </citation>
    <scope>NUCLEOTIDE SEQUENCE [LARGE SCALE GENOMIC DNA]</scope>
    <source>
        <strain evidence="1 2">ATCC 11539</strain>
    </source>
</reference>
<protein>
    <submittedName>
        <fullName evidence="1">Uncharacterized protein</fullName>
    </submittedName>
</protein>
<proteinExistence type="predicted"/>
<evidence type="ECO:0000313" key="1">
    <source>
        <dbReference type="EMBL" id="EPQ51447.1"/>
    </source>
</evidence>
<dbReference type="RefSeq" id="XP_007869925.1">
    <property type="nucleotide sequence ID" value="XM_007871734.1"/>
</dbReference>
<evidence type="ECO:0000313" key="2">
    <source>
        <dbReference type="Proteomes" id="UP000030669"/>
    </source>
</evidence>
<dbReference type="GeneID" id="19300919"/>
<dbReference type="AlphaFoldDB" id="S7PVQ6"/>
<keyword evidence="2" id="KW-1185">Reference proteome</keyword>
<dbReference type="HOGENOM" id="CLU_1299839_0_0_1"/>
<gene>
    <name evidence="1" type="ORF">GLOTRDRAFT_123090</name>
</gene>
<organism evidence="1 2">
    <name type="scientific">Gloeophyllum trabeum (strain ATCC 11539 / FP-39264 / Madison 617)</name>
    <name type="common">Brown rot fungus</name>
    <dbReference type="NCBI Taxonomy" id="670483"/>
    <lineage>
        <taxon>Eukaryota</taxon>
        <taxon>Fungi</taxon>
        <taxon>Dikarya</taxon>
        <taxon>Basidiomycota</taxon>
        <taxon>Agaricomycotina</taxon>
        <taxon>Agaricomycetes</taxon>
        <taxon>Gloeophyllales</taxon>
        <taxon>Gloeophyllaceae</taxon>
        <taxon>Gloeophyllum</taxon>
    </lineage>
</organism>
<dbReference type="EMBL" id="KB469310">
    <property type="protein sequence ID" value="EPQ51447.1"/>
    <property type="molecule type" value="Genomic_DNA"/>
</dbReference>
<dbReference type="KEGG" id="gtr:GLOTRDRAFT_123090"/>
<name>S7PVQ6_GLOTA</name>
<dbReference type="Proteomes" id="UP000030669">
    <property type="component" value="Unassembled WGS sequence"/>
</dbReference>
<accession>S7PVQ6</accession>